<dbReference type="SMART" id="SM00692">
    <property type="entry name" value="DM3"/>
    <property type="match status" value="1"/>
</dbReference>
<dbReference type="PANTHER" id="PTHR24388:SF45">
    <property type="entry name" value="POGO TRANSPOSABLE ELEMENT DERIVED WITH ZNF DOMAIN"/>
    <property type="match status" value="1"/>
</dbReference>
<dbReference type="Pfam" id="PF03184">
    <property type="entry name" value="DDE_1"/>
    <property type="match status" value="1"/>
</dbReference>
<keyword evidence="7" id="KW-0862">Zinc</keyword>
<dbReference type="GO" id="GO:0021510">
    <property type="term" value="P:spinal cord development"/>
    <property type="evidence" value="ECO:0007669"/>
    <property type="project" value="Ensembl"/>
</dbReference>
<evidence type="ECO:0000259" key="16">
    <source>
        <dbReference type="PROSITE" id="PS50950"/>
    </source>
</evidence>
<keyword evidence="4" id="KW-0479">Metal-binding</keyword>
<dbReference type="GO" id="GO:0000981">
    <property type="term" value="F:DNA-binding transcription factor activity, RNA polymerase II-specific"/>
    <property type="evidence" value="ECO:0007669"/>
    <property type="project" value="TreeGrafter"/>
</dbReference>
<keyword evidence="5" id="KW-0677">Repeat</keyword>
<dbReference type="PROSITE" id="PS51253">
    <property type="entry name" value="HTH_CENPB"/>
    <property type="match status" value="1"/>
</dbReference>
<dbReference type="InterPro" id="IPR057618">
    <property type="entry name" value="Znf_POGZ/Z280C-D-like"/>
</dbReference>
<dbReference type="SUPFAM" id="SSF57716">
    <property type="entry name" value="Glucocorticoid receptor-like (DNA-binding domain)"/>
    <property type="match status" value="1"/>
</dbReference>
<evidence type="ECO:0000256" key="2">
    <source>
        <dbReference type="ARBA" id="ARBA00004123"/>
    </source>
</evidence>
<dbReference type="InterPro" id="IPR013087">
    <property type="entry name" value="Znf_C2H2_type"/>
</dbReference>
<dbReference type="GO" id="GO:0071599">
    <property type="term" value="P:otic vesicle development"/>
    <property type="evidence" value="ECO:0007669"/>
    <property type="project" value="Ensembl"/>
</dbReference>
<keyword evidence="11" id="KW-0539">Nucleus</keyword>
<evidence type="ECO:0000256" key="5">
    <source>
        <dbReference type="ARBA" id="ARBA00022737"/>
    </source>
</evidence>
<dbReference type="InterPro" id="IPR006612">
    <property type="entry name" value="THAP_Znf"/>
</dbReference>
<keyword evidence="8" id="KW-0805">Transcription regulation</keyword>
<dbReference type="InterPro" id="IPR050527">
    <property type="entry name" value="Snail/Krueppel_Znf"/>
</dbReference>
<dbReference type="Pfam" id="PF05485">
    <property type="entry name" value="THAP"/>
    <property type="match status" value="1"/>
</dbReference>
<dbReference type="GO" id="GO:0008345">
    <property type="term" value="P:larval locomotory behavior"/>
    <property type="evidence" value="ECO:0007669"/>
    <property type="project" value="Ensembl"/>
</dbReference>
<dbReference type="GO" id="GO:0008270">
    <property type="term" value="F:zinc ion binding"/>
    <property type="evidence" value="ECO:0007669"/>
    <property type="project" value="UniProtKB-KW"/>
</dbReference>
<evidence type="ECO:0000256" key="12">
    <source>
        <dbReference type="PROSITE-ProRule" id="PRU00042"/>
    </source>
</evidence>
<dbReference type="Ensembl" id="ENSELUT00000026653.3">
    <property type="protein sequence ID" value="ENSELUP00000017132.3"/>
    <property type="gene ID" value="ENSELUG00000016899.3"/>
</dbReference>
<dbReference type="InterPro" id="IPR006600">
    <property type="entry name" value="HTH_CenpB_DNA-bd_dom"/>
</dbReference>
<dbReference type="Bgee" id="ENSELUG00000016899">
    <property type="expression patterns" value="Expressed in ovary and 14 other cell types or tissues"/>
</dbReference>
<evidence type="ECO:0000256" key="4">
    <source>
        <dbReference type="ARBA" id="ARBA00022723"/>
    </source>
</evidence>
<keyword evidence="6 12" id="KW-0863">Zinc-finger</keyword>
<dbReference type="PROSITE" id="PS00028">
    <property type="entry name" value="ZINC_FINGER_C2H2_1"/>
    <property type="match status" value="4"/>
</dbReference>
<reference evidence="18" key="4">
    <citation type="submission" date="2025-09" db="UniProtKB">
        <authorList>
            <consortium name="Ensembl"/>
        </authorList>
    </citation>
    <scope>IDENTIFICATION</scope>
</reference>
<feature type="region of interest" description="Disordered" evidence="14">
    <location>
        <begin position="455"/>
        <end position="514"/>
    </location>
</feature>
<dbReference type="STRING" id="8010.ENSELUP00000037278"/>
<evidence type="ECO:0000259" key="15">
    <source>
        <dbReference type="PROSITE" id="PS50157"/>
    </source>
</evidence>
<dbReference type="GO" id="GO:0005634">
    <property type="term" value="C:nucleus"/>
    <property type="evidence" value="ECO:0007669"/>
    <property type="project" value="UniProtKB-SubCell"/>
</dbReference>
<feature type="compositionally biased region" description="Low complexity" evidence="14">
    <location>
        <begin position="388"/>
        <end position="409"/>
    </location>
</feature>
<dbReference type="InterPro" id="IPR036236">
    <property type="entry name" value="Znf_C2H2_sf"/>
</dbReference>
<evidence type="ECO:0000256" key="7">
    <source>
        <dbReference type="ARBA" id="ARBA00022833"/>
    </source>
</evidence>
<feature type="region of interest" description="Disordered" evidence="14">
    <location>
        <begin position="383"/>
        <end position="413"/>
    </location>
</feature>
<evidence type="ECO:0008006" key="20">
    <source>
        <dbReference type="Google" id="ProtNLM"/>
    </source>
</evidence>
<dbReference type="FunFam" id="3.30.160.60:FF:000298">
    <property type="entry name" value="zinc finger protein 280D isoform X1"/>
    <property type="match status" value="1"/>
</dbReference>
<dbReference type="SUPFAM" id="SSF57667">
    <property type="entry name" value="beta-beta-alpha zinc fingers"/>
    <property type="match status" value="1"/>
</dbReference>
<feature type="compositionally biased region" description="Low complexity" evidence="14">
    <location>
        <begin position="476"/>
        <end position="491"/>
    </location>
</feature>
<keyword evidence="3" id="KW-1017">Isopeptide bond</keyword>
<evidence type="ECO:0000256" key="11">
    <source>
        <dbReference type="ARBA" id="ARBA00023242"/>
    </source>
</evidence>
<evidence type="ECO:0000256" key="8">
    <source>
        <dbReference type="ARBA" id="ARBA00023015"/>
    </source>
</evidence>
<feature type="region of interest" description="Disordered" evidence="14">
    <location>
        <begin position="166"/>
        <end position="189"/>
    </location>
</feature>
<proteinExistence type="predicted"/>
<dbReference type="Pfam" id="PF25429">
    <property type="entry name" value="zf-POGZ"/>
    <property type="match status" value="1"/>
</dbReference>
<evidence type="ECO:0000259" key="17">
    <source>
        <dbReference type="PROSITE" id="PS51253"/>
    </source>
</evidence>
<reference evidence="19" key="1">
    <citation type="journal article" date="2014" name="PLoS ONE">
        <title>The genome and linkage map of the northern pike (Esox lucius): conserved synteny revealed between the salmonid sister group and the Neoteleostei.</title>
        <authorList>
            <person name="Rondeau E.B."/>
            <person name="Minkley D.R."/>
            <person name="Leong J.S."/>
            <person name="Messmer A.M."/>
            <person name="Jantzen J.R."/>
            <person name="von Schalburg K.R."/>
            <person name="Lemon C."/>
            <person name="Bird N.H."/>
            <person name="Koop B.F."/>
        </authorList>
    </citation>
    <scope>NUCLEOTIDE SEQUENCE</scope>
</reference>
<organism evidence="18 19">
    <name type="scientific">Esox lucius</name>
    <name type="common">Northern pike</name>
    <dbReference type="NCBI Taxonomy" id="8010"/>
    <lineage>
        <taxon>Eukaryota</taxon>
        <taxon>Metazoa</taxon>
        <taxon>Chordata</taxon>
        <taxon>Craniata</taxon>
        <taxon>Vertebrata</taxon>
        <taxon>Euteleostomi</taxon>
        <taxon>Actinopterygii</taxon>
        <taxon>Neopterygii</taxon>
        <taxon>Teleostei</taxon>
        <taxon>Protacanthopterygii</taxon>
        <taxon>Esociformes</taxon>
        <taxon>Esocidae</taxon>
        <taxon>Esox</taxon>
    </lineage>
</organism>
<keyword evidence="19" id="KW-1185">Reference proteome</keyword>
<comment type="subcellular location">
    <subcellularLocation>
        <location evidence="2">Nucleus</location>
    </subcellularLocation>
</comment>
<dbReference type="SMART" id="SM00355">
    <property type="entry name" value="ZnF_C2H2"/>
    <property type="match status" value="8"/>
</dbReference>
<keyword evidence="9 13" id="KW-0238">DNA-binding</keyword>
<protein>
    <recommendedName>
        <fullName evidence="20">Pogo transposable element derived with ZNF domain a</fullName>
    </recommendedName>
</protein>
<reference evidence="18" key="2">
    <citation type="submission" date="2020-02" db="EMBL/GenBank/DDBJ databases">
        <title>Esox lucius (northern pike) genome, fEsoLuc1, primary haplotype.</title>
        <authorList>
            <person name="Myers G."/>
            <person name="Karagic N."/>
            <person name="Meyer A."/>
            <person name="Pippel M."/>
            <person name="Reichard M."/>
            <person name="Winkler S."/>
            <person name="Tracey A."/>
            <person name="Sims Y."/>
            <person name="Howe K."/>
            <person name="Rhie A."/>
            <person name="Formenti G."/>
            <person name="Durbin R."/>
            <person name="Fedrigo O."/>
            <person name="Jarvis E.D."/>
        </authorList>
    </citation>
    <scope>NUCLEOTIDE SEQUENCE [LARGE SCALE GENOMIC DNA]</scope>
</reference>
<name>A0A3P8YKK1_ESOLU</name>
<evidence type="ECO:0000256" key="9">
    <source>
        <dbReference type="ARBA" id="ARBA00023125"/>
    </source>
</evidence>
<dbReference type="Gene3D" id="3.30.160.60">
    <property type="entry name" value="Classic Zinc Finger"/>
    <property type="match status" value="3"/>
</dbReference>
<comment type="function">
    <text evidence="1">May function as a transcription factor.</text>
</comment>
<dbReference type="GeneTree" id="ENSGT00940000163854"/>
<evidence type="ECO:0000256" key="6">
    <source>
        <dbReference type="ARBA" id="ARBA00022771"/>
    </source>
</evidence>
<accession>A0A3P8YKK1</accession>
<evidence type="ECO:0000256" key="3">
    <source>
        <dbReference type="ARBA" id="ARBA00022499"/>
    </source>
</evidence>
<feature type="domain" description="THAP-type" evidence="16">
    <location>
        <begin position="1"/>
        <end position="86"/>
    </location>
</feature>
<evidence type="ECO:0000256" key="14">
    <source>
        <dbReference type="SAM" id="MobiDB-lite"/>
    </source>
</evidence>
<dbReference type="OMA" id="LYALCFG"/>
<evidence type="ECO:0000256" key="13">
    <source>
        <dbReference type="PROSITE-ProRule" id="PRU00309"/>
    </source>
</evidence>
<dbReference type="InParanoid" id="A0A3P8YKK1"/>
<feature type="domain" description="HTH CENPB-type" evidence="17">
    <location>
        <begin position="1064"/>
        <end position="1133"/>
    </location>
</feature>
<dbReference type="GO" id="GO:0000978">
    <property type="term" value="F:RNA polymerase II cis-regulatory region sequence-specific DNA binding"/>
    <property type="evidence" value="ECO:0007669"/>
    <property type="project" value="TreeGrafter"/>
</dbReference>
<gene>
    <name evidence="18" type="primary">POGZ</name>
</gene>
<dbReference type="PROSITE" id="PS50950">
    <property type="entry name" value="ZF_THAP"/>
    <property type="match status" value="1"/>
</dbReference>
<keyword evidence="10" id="KW-0804">Transcription</keyword>
<evidence type="ECO:0000313" key="18">
    <source>
        <dbReference type="Ensembl" id="ENSELUP00000017132.3"/>
    </source>
</evidence>
<dbReference type="InterPro" id="IPR004875">
    <property type="entry name" value="DDE_SF_endonuclease_dom"/>
</dbReference>
<sequence>MPAYCCVPKCTSSKRNKSYRGQSFHRFPKDPVLCREWIHKIRRDPGPHFKIHVDTKVCSDHFTEECFLKTLVGMRKLKQGSVPTLFAWTNSTVRPARRSIVRTTSHATTAVVEEDVQQDDVNSNELRVVNMVDSDVNMDDIEINASDSELHMECVEEDLTPWQHQSDNEMEETSSVKGPPNHTLVTRPSDVSGVVTKPLRALAPCPPQSLVLTQAMTNVLQPLQHPIPEVLQMPAAMLPSTSSVNGQNIIFTTQNIQGATQTISAKKVGYIVNGQPITVLPGVQGTQLQLMPQQVLSQPLNGPAPSGFTTVRIPVTLTIRTNNGVSTISTVASGGVNLTPTPVAVPTTPSITSITSAGSMAVAGSHVVRVAPLTISPRAPQCLTARQSPSPARAPGTSGSSSGPSPSAPLRVISPASATPKMCKYCRSEYKMVNALRGFMCLCSKEIAQSLDAINSPKSFRPGKLPKSSKPKAKSSKAAAYTPSSSSSLPTFPRTAKEPAYSSEGGSPPPEADQQGKLIMLVEDFYYGVDKGRSLVGAPVEKSPGVFKCIHCSKTLKNNIKLMNHMRHHVEVTALQNGGEDTHTTCQHCFRNFTSPFSLQCHVEGVHSQFESTAKCKICELVYDGEPLFLQHMKNTHKPGEMPYICQVCDYRSSQYTDVYTHFREVHCDTVNLLCPYCLKVFRSSSTYQSHYSRHQKKTVFQCDMCRLQFLFAKDRAEHKVQYHKTHVKPRQLEGLKPGTRVTIRAYAVQGKEFFHSESVRRADLRPSRVIDVPSSPQKPVPKKKPVESLMELLTKFQRMNPLRDRQNCMECTFEIPDFANHFPTCVHCSLCRYSTCCSRAYANHMINNHVTCRSTTQYLAMYESYPRMDEIRCTSCNYKTKIGDMMANHLVDHLDHDAASFRKMDVEDVPVPAEASESIVTMDINPSQGGSFVPIHLLPAGNSSTMLSIKPLLSSKSNMTVTLLGPNKTMPTTNSAGSNGVWTPPKDRSFGHGVELQGSNGLSNRELLTDGGANMSRSGNVGLTKLTVRQLKVLLYALCSGIPQATLRYGTEPELIQDLMLQQEAQRIRKEWIWSTDRIAEWVMCQREQQLPVTEENLLQTATQALEESHEIEEFYEWAVEFMLRHNLSLQASCSAKRPLPRNVYESVRIFTRFVSKQVKDVGFQLPSIGCIDELSIFVDVDQLRSSPEAFQLIGTGEPLVDVVLAGLADGTMLPIMVFIRGKPLRLQKATPDSVLLEMRPEGFTEEERLQLWLAKVWQKHINPQAGGKGLLIMDTHRGHLADDFLAALNSSNTLPAVIPIGCTCRLQPMELCVAPVMREFLQARWCEAHAKNRGAMGPGMADMVLLLLEWLGDVASCLAAQPEILQRSFLMVNTPPQEEGEDGPGEMVRNLTTALVGFSPASSSKKSSKTIVELEDKGVVSDSMSECTLPSLPSNPQALKQVFEKDSDLESFHGFEETDIADQLQSHTSQ</sequence>
<feature type="domain" description="C2H2-type" evidence="15">
    <location>
        <begin position="584"/>
        <end position="612"/>
    </location>
</feature>
<evidence type="ECO:0000313" key="19">
    <source>
        <dbReference type="Proteomes" id="UP000265140"/>
    </source>
</evidence>
<evidence type="ECO:0000256" key="1">
    <source>
        <dbReference type="ARBA" id="ARBA00003729"/>
    </source>
</evidence>
<dbReference type="Proteomes" id="UP000265140">
    <property type="component" value="Chromosome 10"/>
</dbReference>
<evidence type="ECO:0000256" key="10">
    <source>
        <dbReference type="ARBA" id="ARBA00023163"/>
    </source>
</evidence>
<dbReference type="PROSITE" id="PS50157">
    <property type="entry name" value="ZINC_FINGER_C2H2_2"/>
    <property type="match status" value="2"/>
</dbReference>
<reference evidence="18" key="3">
    <citation type="submission" date="2025-08" db="UniProtKB">
        <authorList>
            <consortium name="Ensembl"/>
        </authorList>
    </citation>
    <scope>IDENTIFICATION</scope>
</reference>
<dbReference type="SMART" id="SM00980">
    <property type="entry name" value="THAP"/>
    <property type="match status" value="1"/>
</dbReference>
<feature type="domain" description="C2H2-type" evidence="15">
    <location>
        <begin position="547"/>
        <end position="569"/>
    </location>
</feature>
<dbReference type="PANTHER" id="PTHR24388">
    <property type="entry name" value="ZINC FINGER PROTEIN"/>
    <property type="match status" value="1"/>
</dbReference>